<reference evidence="2 3" key="1">
    <citation type="journal article" date="2015" name="Genome Announc.">
        <title>Expanding the biotechnology potential of lactobacilli through comparative genomics of 213 strains and associated genera.</title>
        <authorList>
            <person name="Sun Z."/>
            <person name="Harris H.M."/>
            <person name="McCann A."/>
            <person name="Guo C."/>
            <person name="Argimon S."/>
            <person name="Zhang W."/>
            <person name="Yang X."/>
            <person name="Jeffery I.B."/>
            <person name="Cooney J.C."/>
            <person name="Kagawa T.F."/>
            <person name="Liu W."/>
            <person name="Song Y."/>
            <person name="Salvetti E."/>
            <person name="Wrobel A."/>
            <person name="Rasinkangas P."/>
            <person name="Parkhill J."/>
            <person name="Rea M.C."/>
            <person name="O'Sullivan O."/>
            <person name="Ritari J."/>
            <person name="Douillard F.P."/>
            <person name="Paul Ross R."/>
            <person name="Yang R."/>
            <person name="Briner A.E."/>
            <person name="Felis G.E."/>
            <person name="de Vos W.M."/>
            <person name="Barrangou R."/>
            <person name="Klaenhammer T.R."/>
            <person name="Caufield P.W."/>
            <person name="Cui Y."/>
            <person name="Zhang H."/>
            <person name="O'Toole P.W."/>
        </authorList>
    </citation>
    <scope>NUCLEOTIDE SEQUENCE [LARGE SCALE GENOMIC DNA]</scope>
    <source>
        <strain evidence="2 3">DSM 7090</strain>
    </source>
</reference>
<comment type="caution">
    <text evidence="2">The sequence shown here is derived from an EMBL/GenBank/DDBJ whole genome shotgun (WGS) entry which is preliminary data.</text>
</comment>
<feature type="domain" description="Glycosyltransferase 2-like" evidence="1">
    <location>
        <begin position="6"/>
        <end position="192"/>
    </location>
</feature>
<protein>
    <submittedName>
        <fullName evidence="2">Glycosyltransferase</fullName>
    </submittedName>
</protein>
<accession>A0ABR5PYW4</accession>
<dbReference type="SUPFAM" id="SSF53448">
    <property type="entry name" value="Nucleotide-diphospho-sugar transferases"/>
    <property type="match status" value="1"/>
</dbReference>
<evidence type="ECO:0000259" key="1">
    <source>
        <dbReference type="Pfam" id="PF00535"/>
    </source>
</evidence>
<evidence type="ECO:0000313" key="2">
    <source>
        <dbReference type="EMBL" id="KRO01410.1"/>
    </source>
</evidence>
<dbReference type="Proteomes" id="UP000051927">
    <property type="component" value="Unassembled WGS sequence"/>
</dbReference>
<dbReference type="Gene3D" id="3.90.550.10">
    <property type="entry name" value="Spore Coat Polysaccharide Biosynthesis Protein SpsA, Chain A"/>
    <property type="match status" value="1"/>
</dbReference>
<keyword evidence="3" id="KW-1185">Reference proteome</keyword>
<dbReference type="InterPro" id="IPR050834">
    <property type="entry name" value="Glycosyltransf_2"/>
</dbReference>
<gene>
    <name evidence="2" type="ORF">IV60_GL001275</name>
</gene>
<evidence type="ECO:0000313" key="3">
    <source>
        <dbReference type="Proteomes" id="UP000051927"/>
    </source>
</evidence>
<dbReference type="PANTHER" id="PTHR43685">
    <property type="entry name" value="GLYCOSYLTRANSFERASE"/>
    <property type="match status" value="1"/>
</dbReference>
<organism evidence="2 3">
    <name type="scientific">Lancefieldella rimae</name>
    <dbReference type="NCBI Taxonomy" id="1383"/>
    <lineage>
        <taxon>Bacteria</taxon>
        <taxon>Bacillati</taxon>
        <taxon>Actinomycetota</taxon>
        <taxon>Coriobacteriia</taxon>
        <taxon>Coriobacteriales</taxon>
        <taxon>Atopobiaceae</taxon>
        <taxon>Lancefieldella</taxon>
    </lineage>
</organism>
<dbReference type="EMBL" id="JQCP01000004">
    <property type="protein sequence ID" value="KRO01410.1"/>
    <property type="molecule type" value="Genomic_DNA"/>
</dbReference>
<dbReference type="InterPro" id="IPR029044">
    <property type="entry name" value="Nucleotide-diphossugar_trans"/>
</dbReference>
<dbReference type="PANTHER" id="PTHR43685:SF2">
    <property type="entry name" value="GLYCOSYLTRANSFERASE 2-LIKE DOMAIN-CONTAINING PROTEIN"/>
    <property type="match status" value="1"/>
</dbReference>
<dbReference type="Pfam" id="PF00535">
    <property type="entry name" value="Glycos_transf_2"/>
    <property type="match status" value="1"/>
</dbReference>
<proteinExistence type="predicted"/>
<sequence length="329" mass="37755">MDRPALVIVTYKRQELLTNLLKSIVNLTRAPWRIVVVDNENSRLTSDIVKRFAAKVQKKWGDTTDDPDTQGGISRVVYVPMSENTGGSGGFSEGVRVAYELGAEWFWVMDDDVAVLPEGLERLDKWCKKAEVIQGQRFDVDGSPFFWQYRFSTSMGIYNPLAKAGFDGVAYRACNVMCFEGALFCRSIVERIGLPDPRFFIYWDDALYGYLASKVTQPIFVPDFVLRRCREVPGQGIGSVRQLNSTSDMTRYYITRNRGYMARYFQEHGDYHCILFGLGTFLTFAKELIRIALVDRAHVRSGWARLYKGWRDARSIYRDSTWEPMKPLG</sequence>
<dbReference type="RefSeq" id="WP_003149729.1">
    <property type="nucleotide sequence ID" value="NZ_JQCP01000004.1"/>
</dbReference>
<name>A0ABR5PYW4_9ACTN</name>
<dbReference type="GeneID" id="84904763"/>
<dbReference type="InterPro" id="IPR001173">
    <property type="entry name" value="Glyco_trans_2-like"/>
</dbReference>